<dbReference type="SUPFAM" id="SSF52047">
    <property type="entry name" value="RNI-like"/>
    <property type="match status" value="1"/>
</dbReference>
<evidence type="ECO:0000256" key="3">
    <source>
        <dbReference type="SAM" id="Coils"/>
    </source>
</evidence>
<feature type="compositionally biased region" description="Basic and acidic residues" evidence="4">
    <location>
        <begin position="1527"/>
        <end position="1544"/>
    </location>
</feature>
<sequence length="1553" mass="176481">MNTSQTTVKQVSTFLTLNEDCIIAITEFLDIRSLLSLALTRRAYMLVAQTRLVRDVRIREGRRTLKPFCDLVLSKDLARHIRALTFGLTRNRPSRPPREDFKDIAQLGEVLEKATNLRSLTLSSYTGYLPFEPRTTAALSTLKSLTYLDLNVVYSPMLQALESLHRLQSLTLRGIRDSPTLSADLSRLLASSADTLTEVSLMEYIGSAAYNDDDEPLITLEGCVCPHVYKLSLDDILISTRSFVHAFPGLRAISWNHLSEADPKEYFSQEEYFPWTLLRSITGSLAAIDALARPHAVQFIGVSDRIKDGEKFSLLLGVLRDCPSVEGLFMSLDLNGATFDLVCAHLGFAAPRLRSLTMIVDFGGDEPGQTVIENLAGTPAVRSLAALQHLQHLSIRVDDPYIRSTNDIQARFNEKVVVDMLNVLPSVLDMKLALATLESGMEARHHRQSGSDSRAIRIDTHTFQVNDPAMVSRTQALAISERDLRLASFNVLVPVLRPRTRHRCNNPAGKHLRMSAALNMRPDTSVQSLGTHPDLSLGSLASGFSTPAKSMRIPSNAAQSSSAVLSTPSPPGGPSSLRQRGEGATPVARRMGLSSHEEDDEDLENDVLNTAQRERKWEDAGDTSANGRAKRARSSAAGAKGVNLTLRDQEKHIDNLKKENFNIKLKVHFLEERLAELAPDQVDAALKQNINLKIEVQQRGMELKKLRKLVLELEKELERSQKGGSSSRSRERELEALLEEREREIRELRRRRAVGPEDGALRDAEERNMELEEELENVRGLLQDNMDELDRLRDIVESRGDEGGSGSDERLRRRIEDLEAENEELRSALDDHAELVTIRDDEKEDLQDQNEALRLEIEDLQRRREMESIERSQSRAQVLEEREEREAVEDDLNALKDKLAAATIELQQKEDDLGFKEQEIADLVSEHRRILDDVEMEWKGEVDEGKAQIEELRDALSDRDSESEELRMQIAELESNTNALHEKFEAAFAHMEQEAEEKDAEIAVANREIEQLGQRIYELEEDNDELKRLHDRARDEEAVERDRLEALSAALRDRVADLKAELQELNELYEACSQDINAHRERQEELARHVQDLVEEVRKERESRERVESNLDKAERQHEADLRRERRTLEAKESALQNALNELARAQALLSQREADLQALQNGLQSMEAESRKLGESHTTARFSLQLEVDRLKRDLERLEDELARARKDLDERETKSRERDSVVDKLHAENRDLSSQLAAQTQARLNVSEKLDAAQANLTAAESELSTLRTRVHELEQRLSKDQRSLLTAESQYRDQLTERNTLLLTIYQYMDKILGVDKTPKKAGQAETKPFTNFGVFHDNLITRLKSLSQIQLDFDKRVKEAETRYSEKLTDMKKQLDNRWRQIDKFEAGVKSYGDTKAGWRRKLSAKEGELEAAKAMNSELSSQLLSLKRPGPGDSSEVRALHARANNTERRLTNAQNQLAAAEERMASMNQKTVVVDNKWEARVKEYETRLRAAEEKVKREKQGYKERVLELETQIKSLQRQKELADKRNQQLADIESKVPRSSASPAR</sequence>
<evidence type="ECO:0000259" key="5">
    <source>
        <dbReference type="Pfam" id="PF07989"/>
    </source>
</evidence>
<feature type="region of interest" description="Disordered" evidence="4">
    <location>
        <begin position="547"/>
        <end position="636"/>
    </location>
</feature>
<dbReference type="EMBL" id="SEOQ01000122">
    <property type="protein sequence ID" value="TFY70026.1"/>
    <property type="molecule type" value="Genomic_DNA"/>
</dbReference>
<dbReference type="Gene3D" id="3.80.10.10">
    <property type="entry name" value="Ribonuclease Inhibitor"/>
    <property type="match status" value="1"/>
</dbReference>
<dbReference type="Pfam" id="PF07989">
    <property type="entry name" value="Cnn_1N"/>
    <property type="match status" value="1"/>
</dbReference>
<feature type="region of interest" description="Disordered" evidence="4">
    <location>
        <begin position="1527"/>
        <end position="1553"/>
    </location>
</feature>
<keyword evidence="2" id="KW-0963">Cytoplasm</keyword>
<dbReference type="PANTHER" id="PTHR23159">
    <property type="entry name" value="CENTROSOMAL PROTEIN 2"/>
    <property type="match status" value="1"/>
</dbReference>
<keyword evidence="3" id="KW-0175">Coiled coil</keyword>
<keyword evidence="7" id="KW-1185">Reference proteome</keyword>
<evidence type="ECO:0000256" key="4">
    <source>
        <dbReference type="SAM" id="MobiDB-lite"/>
    </source>
</evidence>
<feature type="coiled-coil region" evidence="3">
    <location>
        <begin position="639"/>
        <end position="673"/>
    </location>
</feature>
<proteinExistence type="predicted"/>
<gene>
    <name evidence="6" type="ORF">EVG20_g2911</name>
</gene>
<dbReference type="InterPro" id="IPR032675">
    <property type="entry name" value="LRR_dom_sf"/>
</dbReference>
<comment type="subcellular location">
    <subcellularLocation>
        <location evidence="1">Cytoplasm</location>
    </subcellularLocation>
</comment>
<dbReference type="GO" id="GO:0005737">
    <property type="term" value="C:cytoplasm"/>
    <property type="evidence" value="ECO:0007669"/>
    <property type="project" value="UniProtKB-SubCell"/>
</dbReference>
<reference evidence="6 7" key="1">
    <citation type="submission" date="2019-02" db="EMBL/GenBank/DDBJ databases">
        <title>Genome sequencing of the rare red list fungi Dentipellis fragilis.</title>
        <authorList>
            <person name="Buettner E."/>
            <person name="Kellner H."/>
        </authorList>
    </citation>
    <scope>NUCLEOTIDE SEQUENCE [LARGE SCALE GENOMIC DNA]</scope>
    <source>
        <strain evidence="6 7">DSM 105465</strain>
    </source>
</reference>
<evidence type="ECO:0000313" key="7">
    <source>
        <dbReference type="Proteomes" id="UP000298327"/>
    </source>
</evidence>
<accession>A0A4Y9Z579</accession>
<dbReference type="Proteomes" id="UP000298327">
    <property type="component" value="Unassembled WGS sequence"/>
</dbReference>
<evidence type="ECO:0000256" key="2">
    <source>
        <dbReference type="ARBA" id="ARBA00022490"/>
    </source>
</evidence>
<dbReference type="SUPFAM" id="SSF57997">
    <property type="entry name" value="Tropomyosin"/>
    <property type="match status" value="1"/>
</dbReference>
<dbReference type="Gene3D" id="1.10.287.1490">
    <property type="match status" value="2"/>
</dbReference>
<dbReference type="OrthoDB" id="10255000at2759"/>
<feature type="compositionally biased region" description="Polar residues" evidence="4">
    <location>
        <begin position="556"/>
        <end position="565"/>
    </location>
</feature>
<dbReference type="InterPro" id="IPR012943">
    <property type="entry name" value="Cnn_1N"/>
</dbReference>
<organism evidence="6 7">
    <name type="scientific">Dentipellis fragilis</name>
    <dbReference type="NCBI Taxonomy" id="205917"/>
    <lineage>
        <taxon>Eukaryota</taxon>
        <taxon>Fungi</taxon>
        <taxon>Dikarya</taxon>
        <taxon>Basidiomycota</taxon>
        <taxon>Agaricomycotina</taxon>
        <taxon>Agaricomycetes</taxon>
        <taxon>Russulales</taxon>
        <taxon>Hericiaceae</taxon>
        <taxon>Dentipellis</taxon>
    </lineage>
</organism>
<feature type="region of interest" description="Disordered" evidence="4">
    <location>
        <begin position="1097"/>
        <end position="1124"/>
    </location>
</feature>
<protein>
    <recommendedName>
        <fullName evidence="5">Centrosomin N-terminal motif 1 domain-containing protein</fullName>
    </recommendedName>
</protein>
<feature type="domain" description="Centrosomin N-terminal motif 1" evidence="5">
    <location>
        <begin position="645"/>
        <end position="718"/>
    </location>
</feature>
<comment type="caution">
    <text evidence="6">The sequence shown here is derived from an EMBL/GenBank/DDBJ whole genome shotgun (WGS) entry which is preliminary data.</text>
</comment>
<dbReference type="GO" id="GO:0005815">
    <property type="term" value="C:microtubule organizing center"/>
    <property type="evidence" value="ECO:0007669"/>
    <property type="project" value="InterPro"/>
</dbReference>
<name>A0A4Y9Z579_9AGAM</name>
<evidence type="ECO:0000313" key="6">
    <source>
        <dbReference type="EMBL" id="TFY70026.1"/>
    </source>
</evidence>
<evidence type="ECO:0000256" key="1">
    <source>
        <dbReference type="ARBA" id="ARBA00004496"/>
    </source>
</evidence>
<dbReference type="STRING" id="205917.A0A4Y9Z579"/>
<dbReference type="PANTHER" id="PTHR23159:SF31">
    <property type="entry name" value="CENTROSOME-ASSOCIATED PROTEIN CEP250 ISOFORM X1"/>
    <property type="match status" value="1"/>
</dbReference>